<keyword evidence="14" id="KW-1185">Reference proteome</keyword>
<dbReference type="InterPro" id="IPR014718">
    <property type="entry name" value="GH-type_carb-bd"/>
</dbReference>
<dbReference type="SUPFAM" id="SSF74650">
    <property type="entry name" value="Galactose mutarotase-like"/>
    <property type="match status" value="1"/>
</dbReference>
<dbReference type="InterPro" id="IPR017853">
    <property type="entry name" value="GH"/>
</dbReference>
<evidence type="ECO:0000256" key="9">
    <source>
        <dbReference type="ARBA" id="ARBA00032230"/>
    </source>
</evidence>
<dbReference type="InterPro" id="IPR050347">
    <property type="entry name" value="Bact_Beta-galactosidase"/>
</dbReference>
<reference evidence="13 14" key="1">
    <citation type="submission" date="2018-09" db="EMBL/GenBank/DDBJ databases">
        <title>Arachidicoccus sp. nov., a bacterium isolated from soil.</title>
        <authorList>
            <person name="Weon H.-Y."/>
            <person name="Kwon S.-W."/>
            <person name="Lee S.A."/>
        </authorList>
    </citation>
    <scope>NUCLEOTIDE SEQUENCE [LARGE SCALE GENOMIC DNA]</scope>
    <source>
        <strain evidence="13 14">KIS59-12</strain>
    </source>
</reference>
<dbReference type="PANTHER" id="PTHR46323:SF2">
    <property type="entry name" value="BETA-GALACTOSIDASE"/>
    <property type="match status" value="1"/>
</dbReference>
<evidence type="ECO:0000259" key="12">
    <source>
        <dbReference type="SMART" id="SM01038"/>
    </source>
</evidence>
<feature type="domain" description="Beta galactosidase small chain/" evidence="12">
    <location>
        <begin position="919"/>
        <end position="1186"/>
    </location>
</feature>
<dbReference type="GO" id="GO:0004565">
    <property type="term" value="F:beta-galactosidase activity"/>
    <property type="evidence" value="ECO:0007669"/>
    <property type="project" value="UniProtKB-EC"/>
</dbReference>
<dbReference type="InterPro" id="IPR006104">
    <property type="entry name" value="Glyco_hydro_2_N"/>
</dbReference>
<dbReference type="Pfam" id="PF02836">
    <property type="entry name" value="Glyco_hydro_2_C"/>
    <property type="match status" value="1"/>
</dbReference>
<dbReference type="Pfam" id="PF02929">
    <property type="entry name" value="Bgal_small_N"/>
    <property type="match status" value="1"/>
</dbReference>
<keyword evidence="7" id="KW-0106">Calcium</keyword>
<dbReference type="SUPFAM" id="SSF49303">
    <property type="entry name" value="beta-Galactosidase/glucuronidase domain"/>
    <property type="match status" value="2"/>
</dbReference>
<dbReference type="Gene3D" id="2.80.10.50">
    <property type="match status" value="1"/>
</dbReference>
<evidence type="ECO:0000256" key="2">
    <source>
        <dbReference type="ARBA" id="ARBA00001913"/>
    </source>
</evidence>
<protein>
    <recommendedName>
        <fullName evidence="5 10">Beta-galactosidase</fullName>
        <ecNumber evidence="5 10">3.2.1.23</ecNumber>
    </recommendedName>
    <alternativeName>
        <fullName evidence="9 10">Lactase</fullName>
    </alternativeName>
</protein>
<evidence type="ECO:0000256" key="11">
    <source>
        <dbReference type="SAM" id="SignalP"/>
    </source>
</evidence>
<dbReference type="Gene3D" id="2.70.98.10">
    <property type="match status" value="1"/>
</dbReference>
<evidence type="ECO:0000256" key="8">
    <source>
        <dbReference type="ARBA" id="ARBA00023295"/>
    </source>
</evidence>
<dbReference type="PANTHER" id="PTHR46323">
    <property type="entry name" value="BETA-GALACTOSIDASE"/>
    <property type="match status" value="1"/>
</dbReference>
<dbReference type="PRINTS" id="PR00132">
    <property type="entry name" value="GLHYDRLASE2"/>
</dbReference>
<dbReference type="PROSITE" id="PS50231">
    <property type="entry name" value="RICIN_B_LECTIN"/>
    <property type="match status" value="1"/>
</dbReference>
<dbReference type="AlphaFoldDB" id="A0A386HSI4"/>
<dbReference type="InterPro" id="IPR008979">
    <property type="entry name" value="Galactose-bd-like_sf"/>
</dbReference>
<dbReference type="Gene3D" id="2.60.120.260">
    <property type="entry name" value="Galactose-binding domain-like"/>
    <property type="match status" value="1"/>
</dbReference>
<name>A0A386HSI4_9BACT</name>
<feature type="signal peptide" evidence="11">
    <location>
        <begin position="1"/>
        <end position="22"/>
    </location>
</feature>
<dbReference type="KEGG" id="ark:D6B99_15755"/>
<dbReference type="Pfam" id="PF00703">
    <property type="entry name" value="Glyco_hydro_2"/>
    <property type="match status" value="1"/>
</dbReference>
<dbReference type="InterPro" id="IPR023230">
    <property type="entry name" value="Glyco_hydro_2_CS"/>
</dbReference>
<keyword evidence="6 10" id="KW-0378">Hydrolase</keyword>
<organism evidence="13 14">
    <name type="scientific">Arachidicoccus soli</name>
    <dbReference type="NCBI Taxonomy" id="2341117"/>
    <lineage>
        <taxon>Bacteria</taxon>
        <taxon>Pseudomonadati</taxon>
        <taxon>Bacteroidota</taxon>
        <taxon>Chitinophagia</taxon>
        <taxon>Chitinophagales</taxon>
        <taxon>Chitinophagaceae</taxon>
        <taxon>Arachidicoccus</taxon>
    </lineage>
</organism>
<dbReference type="SUPFAM" id="SSF51445">
    <property type="entry name" value="(Trans)glycosidases"/>
    <property type="match status" value="1"/>
</dbReference>
<proteinExistence type="inferred from homology"/>
<dbReference type="InterPro" id="IPR006103">
    <property type="entry name" value="Glyco_hydro_2_cat"/>
</dbReference>
<dbReference type="InterPro" id="IPR004199">
    <property type="entry name" value="B-gal_small/dom_5"/>
</dbReference>
<dbReference type="InterPro" id="IPR032312">
    <property type="entry name" value="LacZ_4"/>
</dbReference>
<dbReference type="InterPro" id="IPR011013">
    <property type="entry name" value="Gal_mutarotase_sf_dom"/>
</dbReference>
<dbReference type="InterPro" id="IPR036156">
    <property type="entry name" value="Beta-gal/glucu_dom_sf"/>
</dbReference>
<dbReference type="Pfam" id="PF02837">
    <property type="entry name" value="Glyco_hydro_2_N"/>
    <property type="match status" value="1"/>
</dbReference>
<evidence type="ECO:0000256" key="4">
    <source>
        <dbReference type="ARBA" id="ARBA00011245"/>
    </source>
</evidence>
<dbReference type="Gene3D" id="2.60.40.10">
    <property type="entry name" value="Immunoglobulins"/>
    <property type="match status" value="2"/>
</dbReference>
<sequence length="1190" mass="136916">MNLKFVFLFNLLLAFSIQCLTAQTFKKDIYYHIVSNSGLALSSQQNAADNSPIRLEKEEKKALEQLWTIEPLGNGRFLISSPLSKKAIDNGNKISAEGNSLLFWAKDQYNSNQHWEIIKNMEGSYLIKDSKNTVLVFTPSENNELAQLPLKSGNANQQWTIKEIKGKFKIPVRIGKENWENETIFGINKLPPHSPYIPFPSIASLEKDSTFRMPWKNTQSAYYQSLNGLWKFNWVRKPSLRPVDFYKTNYDVSNWKEIPVPSNWEMEGYGTPIYTNFTHPFKNDPPFIEPQEGYTNEYETNPVGSYKRHFKIPENWNGKEIFLHFDGAYSAIYVWVNGRQVGYSQGANNGAEFDITKYVKKGDNDISVADYRWCDGSYIEDQDMFRLSGIHRNVYLFATPKLHVRDFFMHTDFEGEDYSHSILRIDASVKNDDKNNTASTLEIYIKNPSGENVLKMQQAVQGIRRGEEQQYTLKGVLSHPALWTAETPNLYTAEFILKDKKGNIMEALSSTFGARKIEFKNRRLYINGKRVFLKGVNRHDIDPKYGKAVPVSSMLKDVLLMKQHNINTIRTSHYPNDPRMYAMYDYFGLYVVAEADLEDHGNQSISFDKNWEAAFVDRNVRNVEEHKNHPSVIFWSMGNESGSGTNFKAVYKAIKAIDNSRFIHYEPYNELADMDSKMYPSVKDMIAEDQNGNDKPFFLCEYAHAMGNAIGNLDEYWDYIENKSQRMIGGCIWDWVDQGINKQGMPADYYYYGGDFGDKPTDYTFCINGITTPDRRVTAKMMQVKKSYQYIKFKQLTRYGHKIEISNKYAFLNLDQFKVQWVLLKDGDAIDSGYVNPGNVAPDGIFELNAPSDISLDRNSEYFLNIYCRLQKENRWANAGYIVAEEQFALSPKVTPSDKGSATSSMHFKMINETAKELRVNGEGFHINFDKRSGLLTSLVYGNKEMIYQHKGPIFNWYRSIDNDQRDSSKMNIHISSFAQHYSKDSGSIVVEEKLDVFLEKQKANYPYAITYTIYPSGTIDVNAKFETGDNYMPPRFGLRMELVPGMENVSWYGRGPFDNYPDRKTAALIGIYKNTVDGMASEHYVHAQSMGEREDVRWLEITDEHHKGIKIISQNHLGFEALHYTDEQLWGAVHDFALGSIRRPQTYLTLDCKQRGLGNASCGPGPLPKYEIPKNTTLSYAFRIEEVKQ</sequence>
<evidence type="ECO:0000313" key="14">
    <source>
        <dbReference type="Proteomes" id="UP000266118"/>
    </source>
</evidence>
<evidence type="ECO:0000256" key="3">
    <source>
        <dbReference type="ARBA" id="ARBA00007401"/>
    </source>
</evidence>
<dbReference type="InterPro" id="IPR006102">
    <property type="entry name" value="Ig-like_GH2"/>
</dbReference>
<dbReference type="RefSeq" id="WP_119990167.1">
    <property type="nucleotide sequence ID" value="NZ_CP032489.1"/>
</dbReference>
<dbReference type="GO" id="GO:0009341">
    <property type="term" value="C:beta-galactosidase complex"/>
    <property type="evidence" value="ECO:0007669"/>
    <property type="project" value="InterPro"/>
</dbReference>
<accession>A0A386HSI4</accession>
<evidence type="ECO:0000256" key="6">
    <source>
        <dbReference type="ARBA" id="ARBA00022801"/>
    </source>
</evidence>
<dbReference type="SMART" id="SM01038">
    <property type="entry name" value="Bgal_small_N"/>
    <property type="match status" value="1"/>
</dbReference>
<evidence type="ECO:0000256" key="7">
    <source>
        <dbReference type="ARBA" id="ARBA00022837"/>
    </source>
</evidence>
<comment type="subunit">
    <text evidence="4">Monomer.</text>
</comment>
<comment type="cofactor">
    <cofactor evidence="2">
        <name>Ca(2+)</name>
        <dbReference type="ChEBI" id="CHEBI:29108"/>
    </cofactor>
</comment>
<dbReference type="Pfam" id="PF00652">
    <property type="entry name" value="Ricin_B_lectin"/>
    <property type="match status" value="1"/>
</dbReference>
<evidence type="ECO:0000256" key="1">
    <source>
        <dbReference type="ARBA" id="ARBA00001412"/>
    </source>
</evidence>
<feature type="chain" id="PRO_5017206876" description="Beta-galactosidase" evidence="11">
    <location>
        <begin position="23"/>
        <end position="1190"/>
    </location>
</feature>
<comment type="similarity">
    <text evidence="3 10">Belongs to the glycosyl hydrolase 2 family.</text>
</comment>
<dbReference type="GO" id="GO:0005990">
    <property type="term" value="P:lactose catabolic process"/>
    <property type="evidence" value="ECO:0007669"/>
    <property type="project" value="TreeGrafter"/>
</dbReference>
<dbReference type="Proteomes" id="UP000266118">
    <property type="component" value="Chromosome"/>
</dbReference>
<keyword evidence="11" id="KW-0732">Signal</keyword>
<dbReference type="OrthoDB" id="9801077at2"/>
<dbReference type="EMBL" id="CP032489">
    <property type="protein sequence ID" value="AYD48938.1"/>
    <property type="molecule type" value="Genomic_DNA"/>
</dbReference>
<dbReference type="CDD" id="cd00161">
    <property type="entry name" value="beta-trefoil_Ricin-like"/>
    <property type="match status" value="1"/>
</dbReference>
<evidence type="ECO:0000256" key="10">
    <source>
        <dbReference type="RuleBase" id="RU361154"/>
    </source>
</evidence>
<dbReference type="PROSITE" id="PS00719">
    <property type="entry name" value="GLYCOSYL_HYDROL_F2_1"/>
    <property type="match status" value="1"/>
</dbReference>
<dbReference type="Pfam" id="PF16353">
    <property type="entry name" value="LacZ_4"/>
    <property type="match status" value="1"/>
</dbReference>
<dbReference type="InterPro" id="IPR000772">
    <property type="entry name" value="Ricin_B_lectin"/>
</dbReference>
<evidence type="ECO:0000313" key="13">
    <source>
        <dbReference type="EMBL" id="AYD48938.1"/>
    </source>
</evidence>
<dbReference type="SUPFAM" id="SSF49785">
    <property type="entry name" value="Galactose-binding domain-like"/>
    <property type="match status" value="1"/>
</dbReference>
<keyword evidence="8 10" id="KW-0326">Glycosidase</keyword>
<dbReference type="GO" id="GO:0030246">
    <property type="term" value="F:carbohydrate binding"/>
    <property type="evidence" value="ECO:0007669"/>
    <property type="project" value="InterPro"/>
</dbReference>
<dbReference type="InterPro" id="IPR013783">
    <property type="entry name" value="Ig-like_fold"/>
</dbReference>
<dbReference type="Gene3D" id="3.20.20.80">
    <property type="entry name" value="Glycosidases"/>
    <property type="match status" value="1"/>
</dbReference>
<dbReference type="InterPro" id="IPR035992">
    <property type="entry name" value="Ricin_B-like_lectins"/>
</dbReference>
<dbReference type="SUPFAM" id="SSF50370">
    <property type="entry name" value="Ricin B-like lectins"/>
    <property type="match status" value="1"/>
</dbReference>
<comment type="catalytic activity">
    <reaction evidence="1 10">
        <text>Hydrolysis of terminal non-reducing beta-D-galactose residues in beta-D-galactosides.</text>
        <dbReference type="EC" id="3.2.1.23"/>
    </reaction>
</comment>
<dbReference type="EC" id="3.2.1.23" evidence="5 10"/>
<evidence type="ECO:0000256" key="5">
    <source>
        <dbReference type="ARBA" id="ARBA00012756"/>
    </source>
</evidence>
<gene>
    <name evidence="13" type="ORF">D6B99_15755</name>
</gene>
<dbReference type="InterPro" id="IPR006101">
    <property type="entry name" value="Glyco_hydro_2"/>
</dbReference>